<dbReference type="Gene3D" id="3.90.780.10">
    <property type="entry name" value="5'-Nucleotidase, C-terminal domain"/>
    <property type="match status" value="2"/>
</dbReference>
<dbReference type="PIRSF" id="PIRSF017316">
    <property type="entry name" value="Pesterase_C1039"/>
    <property type="match status" value="1"/>
</dbReference>
<dbReference type="GO" id="GO:0016787">
    <property type="term" value="F:hydrolase activity"/>
    <property type="evidence" value="ECO:0007669"/>
    <property type="project" value="InterPro"/>
</dbReference>
<gene>
    <name evidence="4" type="ORF">EJ05DRAFT_530853</name>
</gene>
<dbReference type="SUPFAM" id="SSF55816">
    <property type="entry name" value="5'-nucleotidase (syn. UDP-sugar hydrolase), C-terminal domain"/>
    <property type="match status" value="1"/>
</dbReference>
<feature type="domain" description="Putative 5'-nucleotidase C-terminal" evidence="3">
    <location>
        <begin position="363"/>
        <end position="572"/>
    </location>
</feature>
<feature type="chain" id="PRO_5025612460" evidence="1">
    <location>
        <begin position="17"/>
        <end position="615"/>
    </location>
</feature>
<dbReference type="GO" id="GO:0009166">
    <property type="term" value="P:nucleotide catabolic process"/>
    <property type="evidence" value="ECO:0007669"/>
    <property type="project" value="InterPro"/>
</dbReference>
<dbReference type="InterPro" id="IPR041823">
    <property type="entry name" value="YHR202W_N"/>
</dbReference>
<dbReference type="GeneID" id="54490046"/>
<name>A0A6A6WF10_9PEZI</name>
<feature type="signal peptide" evidence="1">
    <location>
        <begin position="1"/>
        <end position="16"/>
    </location>
</feature>
<accession>A0A6A6WF10</accession>
<dbReference type="EMBL" id="ML996567">
    <property type="protein sequence ID" value="KAF2761408.1"/>
    <property type="molecule type" value="Genomic_DNA"/>
</dbReference>
<dbReference type="FunFam" id="3.60.21.10:FF:000043">
    <property type="entry name" value="Ser/Thr protein phosphatase family"/>
    <property type="match status" value="1"/>
</dbReference>
<dbReference type="PANTHER" id="PTHR11575">
    <property type="entry name" value="5'-NUCLEOTIDASE-RELATED"/>
    <property type="match status" value="1"/>
</dbReference>
<evidence type="ECO:0000259" key="3">
    <source>
        <dbReference type="Pfam" id="PF21953"/>
    </source>
</evidence>
<dbReference type="RefSeq" id="XP_033603859.1">
    <property type="nucleotide sequence ID" value="XM_033748992.1"/>
</dbReference>
<dbReference type="InterPro" id="IPR006179">
    <property type="entry name" value="5_nucleotidase/apyrase"/>
</dbReference>
<evidence type="ECO:0000313" key="4">
    <source>
        <dbReference type="EMBL" id="KAF2761408.1"/>
    </source>
</evidence>
<dbReference type="InterPro" id="IPR014485">
    <property type="entry name" value="Pesterase_C1039"/>
</dbReference>
<organism evidence="4 5">
    <name type="scientific">Pseudovirgaria hyperparasitica</name>
    <dbReference type="NCBI Taxonomy" id="470096"/>
    <lineage>
        <taxon>Eukaryota</taxon>
        <taxon>Fungi</taxon>
        <taxon>Dikarya</taxon>
        <taxon>Ascomycota</taxon>
        <taxon>Pezizomycotina</taxon>
        <taxon>Dothideomycetes</taxon>
        <taxon>Dothideomycetes incertae sedis</taxon>
        <taxon>Acrospermales</taxon>
        <taxon>Acrospermaceae</taxon>
        <taxon>Pseudovirgaria</taxon>
    </lineage>
</organism>
<dbReference type="CDD" id="cd07407">
    <property type="entry name" value="MPP_YHR202W_N"/>
    <property type="match status" value="1"/>
</dbReference>
<dbReference type="Gene3D" id="3.60.21.10">
    <property type="match status" value="1"/>
</dbReference>
<dbReference type="Proteomes" id="UP000799437">
    <property type="component" value="Unassembled WGS sequence"/>
</dbReference>
<dbReference type="GO" id="GO:0005829">
    <property type="term" value="C:cytosol"/>
    <property type="evidence" value="ECO:0007669"/>
    <property type="project" value="TreeGrafter"/>
</dbReference>
<keyword evidence="1" id="KW-0732">Signal</keyword>
<evidence type="ECO:0000313" key="5">
    <source>
        <dbReference type="Proteomes" id="UP000799437"/>
    </source>
</evidence>
<dbReference type="Pfam" id="PF00149">
    <property type="entry name" value="Metallophos"/>
    <property type="match status" value="1"/>
</dbReference>
<dbReference type="GO" id="GO:0005576">
    <property type="term" value="C:extracellular region"/>
    <property type="evidence" value="ECO:0007669"/>
    <property type="project" value="UniProtKB-ARBA"/>
</dbReference>
<feature type="domain" description="Calcineurin-like phosphoesterase" evidence="2">
    <location>
        <begin position="38"/>
        <end position="262"/>
    </location>
</feature>
<dbReference type="InterPro" id="IPR029052">
    <property type="entry name" value="Metallo-depent_PP-like"/>
</dbReference>
<evidence type="ECO:0000259" key="2">
    <source>
        <dbReference type="Pfam" id="PF00149"/>
    </source>
</evidence>
<reference evidence="4" key="1">
    <citation type="journal article" date="2020" name="Stud. Mycol.">
        <title>101 Dothideomycetes genomes: a test case for predicting lifestyles and emergence of pathogens.</title>
        <authorList>
            <person name="Haridas S."/>
            <person name="Albert R."/>
            <person name="Binder M."/>
            <person name="Bloem J."/>
            <person name="Labutti K."/>
            <person name="Salamov A."/>
            <person name="Andreopoulos B."/>
            <person name="Baker S."/>
            <person name="Barry K."/>
            <person name="Bills G."/>
            <person name="Bluhm B."/>
            <person name="Cannon C."/>
            <person name="Castanera R."/>
            <person name="Culley D."/>
            <person name="Daum C."/>
            <person name="Ezra D."/>
            <person name="Gonzalez J."/>
            <person name="Henrissat B."/>
            <person name="Kuo A."/>
            <person name="Liang C."/>
            <person name="Lipzen A."/>
            <person name="Lutzoni F."/>
            <person name="Magnuson J."/>
            <person name="Mondo S."/>
            <person name="Nolan M."/>
            <person name="Ohm R."/>
            <person name="Pangilinan J."/>
            <person name="Park H.-J."/>
            <person name="Ramirez L."/>
            <person name="Alfaro M."/>
            <person name="Sun H."/>
            <person name="Tritt A."/>
            <person name="Yoshinaga Y."/>
            <person name="Zwiers L.-H."/>
            <person name="Turgeon B."/>
            <person name="Goodwin S."/>
            <person name="Spatafora J."/>
            <person name="Crous P."/>
            <person name="Grigoriev I."/>
        </authorList>
    </citation>
    <scope>NUCLEOTIDE SEQUENCE</scope>
    <source>
        <strain evidence="4">CBS 121739</strain>
    </source>
</reference>
<dbReference type="InterPro" id="IPR036907">
    <property type="entry name" value="5'-Nucleotdase_C_sf"/>
</dbReference>
<sequence length="615" mass="68892">MLSVLLLSHLFTAAFAAQPSAPAPVEAPLRELPWGQLNFLQTTDVHGWFAGHLQEPSYSADWGDYISFAKHLRDRADADGKDLLLIDTGDRIEGNGLTDASDPKAIYTYDIVKEQDIDFICSGNHELYKTSSSEGELNFTVPNFKDKYLASNLDIFNPKTGNFEPLARRYKKLTTKNQGIRVLVFGFLYDFTGNSNNTIVHTVEDTIKQDWFQYAIRDEEVDLILVAGHVAIRSKEYDAIYKAIRSVQYDTPLQFFGGHTHIRDFKRYDDKTTALESGRYMETIGFLSISGLNGHSKSEDVSASKGLTFSRRYIDNNLFSLRHHSGTDQDTFTTSAGSKTSALIHEARKNLTLDTRYGCAPQDYWVNRAPYPSVLPGQFKQSHRAAKGHPALVITNTGAMRFDVFKGPFTRDTTFLISPFTSQFSYLRDVPYKKAKKLLQLLNNEGPIVVDKALSASVSGSLHRLMPELPEIESGDDDNDKTIVVTPLRKHKPYGQVPLGDKKPELIPGYTTKDDAGDDGDDTLHSEIKFYNVPPCIQASIGLGDSDSETLTDKEPQAVDVVYNEFLESWILLALEYLDEKRSKDDIALYMNGTLTDIITGWVSDNWAHDGDDCP</sequence>
<evidence type="ECO:0000256" key="1">
    <source>
        <dbReference type="SAM" id="SignalP"/>
    </source>
</evidence>
<dbReference type="InterPro" id="IPR053828">
    <property type="entry name" value="Nucleosidase_C"/>
</dbReference>
<dbReference type="Pfam" id="PF21953">
    <property type="entry name" value="NadN_nucleosid_C"/>
    <property type="match status" value="1"/>
</dbReference>
<dbReference type="InterPro" id="IPR004843">
    <property type="entry name" value="Calcineurin-like_PHP"/>
</dbReference>
<dbReference type="AlphaFoldDB" id="A0A6A6WF10"/>
<dbReference type="SUPFAM" id="SSF56300">
    <property type="entry name" value="Metallo-dependent phosphatases"/>
    <property type="match status" value="1"/>
</dbReference>
<dbReference type="PANTHER" id="PTHR11575:SF43">
    <property type="entry name" value="SER_THR PROTEIN PHOSPHATASE FAMILY (AFU_ORTHOLOGUE AFUA_3G04160)"/>
    <property type="match status" value="1"/>
</dbReference>
<proteinExistence type="predicted"/>
<keyword evidence="5" id="KW-1185">Reference proteome</keyword>
<protein>
    <submittedName>
        <fullName evidence="4">Uncharacterized protein</fullName>
    </submittedName>
</protein>
<dbReference type="OrthoDB" id="7722975at2759"/>